<dbReference type="InterPro" id="IPR025857">
    <property type="entry name" value="MacB_PCD"/>
</dbReference>
<protein>
    <submittedName>
        <fullName evidence="9">ABC transporter permease</fullName>
    </submittedName>
</protein>
<organism evidence="9 10">
    <name type="scientific">Bacteroides uniformis</name>
    <dbReference type="NCBI Taxonomy" id="820"/>
    <lineage>
        <taxon>Bacteria</taxon>
        <taxon>Pseudomonadati</taxon>
        <taxon>Bacteroidota</taxon>
        <taxon>Bacteroidia</taxon>
        <taxon>Bacteroidales</taxon>
        <taxon>Bacteroidaceae</taxon>
        <taxon>Bacteroides</taxon>
    </lineage>
</organism>
<evidence type="ECO:0000256" key="4">
    <source>
        <dbReference type="ARBA" id="ARBA00022989"/>
    </source>
</evidence>
<feature type="transmembrane region" description="Helical" evidence="6">
    <location>
        <begin position="405"/>
        <end position="428"/>
    </location>
</feature>
<dbReference type="InterPro" id="IPR003838">
    <property type="entry name" value="ABC3_permease_C"/>
</dbReference>
<dbReference type="Pfam" id="PF02687">
    <property type="entry name" value="FtsX"/>
    <property type="match status" value="2"/>
</dbReference>
<dbReference type="InterPro" id="IPR050250">
    <property type="entry name" value="Macrolide_Exporter_MacB"/>
</dbReference>
<dbReference type="PANTHER" id="PTHR30572:SF18">
    <property type="entry name" value="ABC-TYPE MACROLIDE FAMILY EXPORT SYSTEM PERMEASE COMPONENT 2"/>
    <property type="match status" value="1"/>
</dbReference>
<keyword evidence="5 6" id="KW-0472">Membrane</keyword>
<dbReference type="RefSeq" id="WP_117599710.1">
    <property type="nucleotide sequence ID" value="NZ_BAABYI010000001.1"/>
</dbReference>
<dbReference type="Proteomes" id="UP000260759">
    <property type="component" value="Unassembled WGS sequence"/>
</dbReference>
<reference evidence="9 10" key="1">
    <citation type="submission" date="2018-08" db="EMBL/GenBank/DDBJ databases">
        <title>A genome reference for cultivated species of the human gut microbiota.</title>
        <authorList>
            <person name="Zou Y."/>
            <person name="Xue W."/>
            <person name="Luo G."/>
        </authorList>
    </citation>
    <scope>NUCLEOTIDE SEQUENCE [LARGE SCALE GENOMIC DNA]</scope>
    <source>
        <strain evidence="9 10">OM03-4</strain>
    </source>
</reference>
<feature type="transmembrane region" description="Helical" evidence="6">
    <location>
        <begin position="701"/>
        <end position="731"/>
    </location>
</feature>
<keyword evidence="4 6" id="KW-1133">Transmembrane helix</keyword>
<feature type="transmembrane region" description="Helical" evidence="6">
    <location>
        <begin position="658"/>
        <end position="681"/>
    </location>
</feature>
<comment type="subcellular location">
    <subcellularLocation>
        <location evidence="1">Cell membrane</location>
        <topology evidence="1">Multi-pass membrane protein</topology>
    </subcellularLocation>
</comment>
<dbReference type="GO" id="GO:0022857">
    <property type="term" value="F:transmembrane transporter activity"/>
    <property type="evidence" value="ECO:0007669"/>
    <property type="project" value="TreeGrafter"/>
</dbReference>
<gene>
    <name evidence="9" type="ORF">DXB37_04055</name>
</gene>
<evidence type="ECO:0000256" key="5">
    <source>
        <dbReference type="ARBA" id="ARBA00023136"/>
    </source>
</evidence>
<feature type="transmembrane region" description="Helical" evidence="6">
    <location>
        <begin position="743"/>
        <end position="766"/>
    </location>
</feature>
<evidence type="ECO:0000256" key="1">
    <source>
        <dbReference type="ARBA" id="ARBA00004651"/>
    </source>
</evidence>
<proteinExistence type="predicted"/>
<evidence type="ECO:0000256" key="6">
    <source>
        <dbReference type="SAM" id="Phobius"/>
    </source>
</evidence>
<evidence type="ECO:0000256" key="3">
    <source>
        <dbReference type="ARBA" id="ARBA00022692"/>
    </source>
</evidence>
<feature type="domain" description="ABC3 transporter permease C-terminal" evidence="7">
    <location>
        <begin position="275"/>
        <end position="379"/>
    </location>
</feature>
<feature type="transmembrane region" description="Helical" evidence="6">
    <location>
        <begin position="268"/>
        <end position="288"/>
    </location>
</feature>
<feature type="domain" description="ABC3 transporter permease C-terminal" evidence="7">
    <location>
        <begin position="660"/>
        <end position="768"/>
    </location>
</feature>
<feature type="transmembrane region" description="Helical" evidence="6">
    <location>
        <begin position="358"/>
        <end position="384"/>
    </location>
</feature>
<sequence>MNSYLSLKLVIRSWKRNKLFVAISLVSLVVGIACTTLLMAFVIHEYNVENNNPNKNRILRLVQTLPFAQQAVEGTFIYGGTVPQIVSQFPEIESYLRTQTFKNVRVKIEGQEFQSWSLVAADSTLTAFFPFHNIVGDVQDALLKPGDIAISELFAKKCFGTTDCIGKNVDILLSEIGIRRIVAVFSQPEQSMMQTDILLPLEATESSDCMLLLKEGTDIKKFRQRFGETELPTLLGNGHLRTQTLQESYFDATVKDSNQVIKHQQSTLLGVGLLSALLILFIGCFNFINLSFSRLLRQVHMLHIESIMGATRSQMRQQLFLDTFLMVLVAFLLSLLLMNDLLPAFNHMVSAKLTMEYLFSWQVFPLILLFIIILSVIPASYMGHRLHSISETNYRHFFTGRKKRFIVALLVTIQFIISIGLMSTFMIIRSQMYLIKQEEKHYENIINVYTDANAQPTLKTRIDEVKNIEGVEAVITSNTGIYPMSLGIPGKDDSGDNLLMLELYEDCPEFLTMHHIELQDSLQIFHLMSRTPQPALINETFVDLLVPEGENPIGQPISKYVHEREELTKGTIIGIVKDFKKYSMTDQVAPLRILLYDTPQDNFSTLVIKVKAGYKDKVINCLRESYEKKNPGIPLKYDDMYQKFMSYNQDITHFSHILFMYACVSIFLTLFGLFGITHYAVSQRKREISIRKIHGASARQILWLINYPFLSYVGIAFVVAVPVIYLFMTYWLQQFAYHATPNAFHFLLPLLFTIGITCFTICLNGYRVAVTSFHPRRNSQ</sequence>
<dbReference type="AlphaFoldDB" id="A0A3E5F4S2"/>
<keyword evidence="3 6" id="KW-0812">Transmembrane</keyword>
<comment type="caution">
    <text evidence="9">The sequence shown here is derived from an EMBL/GenBank/DDBJ whole genome shotgun (WGS) entry which is preliminary data.</text>
</comment>
<name>A0A3E5F4S2_BACUN</name>
<feature type="transmembrane region" description="Helical" evidence="6">
    <location>
        <begin position="20"/>
        <end position="43"/>
    </location>
</feature>
<evidence type="ECO:0000259" key="7">
    <source>
        <dbReference type="Pfam" id="PF02687"/>
    </source>
</evidence>
<feature type="domain" description="MacB-like periplasmic core" evidence="8">
    <location>
        <begin position="22"/>
        <end position="226"/>
    </location>
</feature>
<dbReference type="EMBL" id="QSVA01000002">
    <property type="protein sequence ID" value="RGN96810.1"/>
    <property type="molecule type" value="Genomic_DNA"/>
</dbReference>
<evidence type="ECO:0000256" key="2">
    <source>
        <dbReference type="ARBA" id="ARBA00022475"/>
    </source>
</evidence>
<feature type="transmembrane region" description="Helical" evidence="6">
    <location>
        <begin position="319"/>
        <end position="338"/>
    </location>
</feature>
<evidence type="ECO:0000259" key="8">
    <source>
        <dbReference type="Pfam" id="PF12704"/>
    </source>
</evidence>
<dbReference type="PANTHER" id="PTHR30572">
    <property type="entry name" value="MEMBRANE COMPONENT OF TRANSPORTER-RELATED"/>
    <property type="match status" value="1"/>
</dbReference>
<dbReference type="Pfam" id="PF12704">
    <property type="entry name" value="MacB_PCD"/>
    <property type="match status" value="1"/>
</dbReference>
<accession>A0A3E5F4S2</accession>
<evidence type="ECO:0000313" key="10">
    <source>
        <dbReference type="Proteomes" id="UP000260759"/>
    </source>
</evidence>
<evidence type="ECO:0000313" key="9">
    <source>
        <dbReference type="EMBL" id="RGN96810.1"/>
    </source>
</evidence>
<dbReference type="GO" id="GO:0005886">
    <property type="term" value="C:plasma membrane"/>
    <property type="evidence" value="ECO:0007669"/>
    <property type="project" value="UniProtKB-SubCell"/>
</dbReference>
<keyword evidence="2" id="KW-1003">Cell membrane</keyword>